<dbReference type="GO" id="GO:0043165">
    <property type="term" value="P:Gram-negative-bacterium-type cell outer membrane assembly"/>
    <property type="evidence" value="ECO:0007669"/>
    <property type="project" value="InterPro"/>
</dbReference>
<comment type="caution">
    <text evidence="3">The sequence shown here is derived from an EMBL/GenBank/DDBJ whole genome shotgun (WGS) entry which is preliminary data.</text>
</comment>
<dbReference type="GO" id="GO:0019867">
    <property type="term" value="C:outer membrane"/>
    <property type="evidence" value="ECO:0007669"/>
    <property type="project" value="InterPro"/>
</dbReference>
<evidence type="ECO:0000313" key="19">
    <source>
        <dbReference type="Proteomes" id="UP000285750"/>
    </source>
</evidence>
<dbReference type="InterPro" id="IPR007485">
    <property type="entry name" value="LPS_assembly_LptE"/>
</dbReference>
<evidence type="ECO:0000313" key="2">
    <source>
        <dbReference type="EMBL" id="RGK57119.1"/>
    </source>
</evidence>
<name>A0A3E4WAM4_9BACT</name>
<dbReference type="EMBL" id="QSTW01000015">
    <property type="protein sequence ID" value="RGM89119.1"/>
    <property type="molecule type" value="Genomic_DNA"/>
</dbReference>
<accession>A0A3E4WAM4</accession>
<evidence type="ECO:0000313" key="1">
    <source>
        <dbReference type="EMBL" id="HJF81737.1"/>
    </source>
</evidence>
<evidence type="ECO:0000313" key="10">
    <source>
        <dbReference type="EMBL" id="RHM99865.1"/>
    </source>
</evidence>
<evidence type="ECO:0000313" key="17">
    <source>
        <dbReference type="Proteomes" id="UP000284998"/>
    </source>
</evidence>
<evidence type="ECO:0000313" key="18">
    <source>
        <dbReference type="Proteomes" id="UP000285109"/>
    </source>
</evidence>
<evidence type="ECO:0000313" key="13">
    <source>
        <dbReference type="Proteomes" id="UP000260862"/>
    </source>
</evidence>
<evidence type="ECO:0000313" key="14">
    <source>
        <dbReference type="Proteomes" id="UP000283485"/>
    </source>
</evidence>
<organism evidence="3 11">
    <name type="scientific">Phocaeicola plebeius</name>
    <dbReference type="NCBI Taxonomy" id="310297"/>
    <lineage>
        <taxon>Bacteria</taxon>
        <taxon>Pseudomonadati</taxon>
        <taxon>Bacteroidota</taxon>
        <taxon>Bacteroidia</taxon>
        <taxon>Bacteroidales</taxon>
        <taxon>Bacteroidaceae</taxon>
        <taxon>Phocaeicola</taxon>
    </lineage>
</organism>
<dbReference type="STRING" id="310297.BHV76_04595"/>
<dbReference type="EMBL" id="QRHQ01000016">
    <property type="protein sequence ID" value="RHF90389.1"/>
    <property type="molecule type" value="Genomic_DNA"/>
</dbReference>
<dbReference type="EMBL" id="QRUY01000054">
    <property type="protein sequence ID" value="RGS02490.1"/>
    <property type="molecule type" value="Genomic_DNA"/>
</dbReference>
<dbReference type="Pfam" id="PF04390">
    <property type="entry name" value="LptE"/>
    <property type="match status" value="1"/>
</dbReference>
<evidence type="ECO:0000313" key="16">
    <source>
        <dbReference type="Proteomes" id="UP000284916"/>
    </source>
</evidence>
<dbReference type="EMBL" id="QSQT01000006">
    <property type="protein sequence ID" value="RGK57119.1"/>
    <property type="molecule type" value="Genomic_DNA"/>
</dbReference>
<reference evidence="1" key="2">
    <citation type="journal article" date="2021" name="PeerJ">
        <title>Extensive microbial diversity within the chicken gut microbiome revealed by metagenomics and culture.</title>
        <authorList>
            <person name="Gilroy R."/>
            <person name="Ravi A."/>
            <person name="Getino M."/>
            <person name="Pursley I."/>
            <person name="Horton D.L."/>
            <person name="Alikhan N.F."/>
            <person name="Baker D."/>
            <person name="Gharbi K."/>
            <person name="Hall N."/>
            <person name="Watson M."/>
            <person name="Adriaenssens E.M."/>
            <person name="Foster-Nyarko E."/>
            <person name="Jarju S."/>
            <person name="Secka A."/>
            <person name="Antonio M."/>
            <person name="Oren A."/>
            <person name="Chaudhuri R.R."/>
            <person name="La Ragione R."/>
            <person name="Hildebrand F."/>
            <person name="Pallen M.J."/>
        </authorList>
    </citation>
    <scope>NUCLEOTIDE SEQUENCE</scope>
    <source>
        <strain evidence="1">9794</strain>
    </source>
</reference>
<dbReference type="Gene3D" id="3.30.160.150">
    <property type="entry name" value="Lipoprotein like domain"/>
    <property type="match status" value="1"/>
</dbReference>
<dbReference type="EMBL" id="DYWE01000085">
    <property type="protein sequence ID" value="HJF81737.1"/>
    <property type="molecule type" value="Genomic_DNA"/>
</dbReference>
<evidence type="ECO:0000313" key="7">
    <source>
        <dbReference type="EMBL" id="RHF90389.1"/>
    </source>
</evidence>
<reference evidence="1" key="3">
    <citation type="submission" date="2021-09" db="EMBL/GenBank/DDBJ databases">
        <authorList>
            <person name="Gilroy R."/>
        </authorList>
    </citation>
    <scope>NUCLEOTIDE SEQUENCE</scope>
    <source>
        <strain evidence="1">9794</strain>
    </source>
</reference>
<keyword evidence="1" id="KW-0449">Lipoprotein</keyword>
<dbReference type="Proteomes" id="UP000284916">
    <property type="component" value="Unassembled WGS sequence"/>
</dbReference>
<dbReference type="Proteomes" id="UP000260862">
    <property type="component" value="Unassembled WGS sequence"/>
</dbReference>
<dbReference type="EMBL" id="QSJG01000024">
    <property type="protein sequence ID" value="RHD52548.1"/>
    <property type="molecule type" value="Genomic_DNA"/>
</dbReference>
<dbReference type="Proteomes" id="UP000260814">
    <property type="component" value="Unassembled WGS sequence"/>
</dbReference>
<keyword evidence="13" id="KW-1185">Reference proteome</keyword>
<gene>
    <name evidence="1" type="primary">lptE</name>
    <name evidence="9" type="ORF">DW035_04830</name>
    <name evidence="8" type="ORF">DW204_01270</name>
    <name evidence="7" type="ORF">DW653_09425</name>
    <name evidence="6" type="ORF">DW789_11250</name>
    <name evidence="5" type="ORF">DWY14_16050</name>
    <name evidence="10" type="ORF">DWZ34_03425</name>
    <name evidence="4" type="ORF">DXB87_11330</name>
    <name evidence="3" type="ORF">DXC17_09515</name>
    <name evidence="2" type="ORF">DXD04_04145</name>
    <name evidence="1" type="ORF">K8V40_08825</name>
</gene>
<dbReference type="GeneID" id="43185417"/>
<dbReference type="Proteomes" id="UP000260780">
    <property type="component" value="Unassembled WGS sequence"/>
</dbReference>
<reference evidence="11 12" key="1">
    <citation type="submission" date="2018-08" db="EMBL/GenBank/DDBJ databases">
        <title>A genome reference for cultivated species of the human gut microbiota.</title>
        <authorList>
            <person name="Zou Y."/>
            <person name="Xue W."/>
            <person name="Luo G."/>
        </authorList>
    </citation>
    <scope>NUCLEOTIDE SEQUENCE [LARGE SCALE GENOMIC DNA]</scope>
    <source>
        <strain evidence="5 19">AF24-16AC</strain>
        <strain evidence="10 18">AF31-28B-AC</strain>
        <strain evidence="9 16">AF39-11</strain>
        <strain evidence="8 17">AM17-44</strain>
        <strain evidence="7 14">AM23-23</strain>
        <strain evidence="6 15">AM31-10</strain>
        <strain evidence="4 12">OM06-2</strain>
        <strain evidence="3 11">OM08-14</strain>
        <strain evidence="2 13">TF10-3AC</strain>
    </source>
</reference>
<dbReference type="RefSeq" id="WP_007562379.1">
    <property type="nucleotide sequence ID" value="NZ_CABKPU010000004.1"/>
</dbReference>
<evidence type="ECO:0000313" key="5">
    <source>
        <dbReference type="EMBL" id="RGS02490.1"/>
    </source>
</evidence>
<dbReference type="EMBL" id="QRJS01000002">
    <property type="protein sequence ID" value="RHH50439.1"/>
    <property type="molecule type" value="Genomic_DNA"/>
</dbReference>
<dbReference type="Proteomes" id="UP000722357">
    <property type="component" value="Unassembled WGS sequence"/>
</dbReference>
<dbReference type="EMBL" id="QROI01000006">
    <property type="protein sequence ID" value="RHL17430.1"/>
    <property type="molecule type" value="Genomic_DNA"/>
</dbReference>
<proteinExistence type="predicted"/>
<dbReference type="Proteomes" id="UP000284998">
    <property type="component" value="Unassembled WGS sequence"/>
</dbReference>
<protein>
    <submittedName>
        <fullName evidence="1">LPS assembly lipoprotein LptE</fullName>
    </submittedName>
</protein>
<dbReference type="Proteomes" id="UP000283485">
    <property type="component" value="Unassembled WGS sequence"/>
</dbReference>
<dbReference type="EMBL" id="QRQK01000004">
    <property type="protein sequence ID" value="RHM99865.1"/>
    <property type="molecule type" value="Genomic_DNA"/>
</dbReference>
<evidence type="ECO:0000313" key="9">
    <source>
        <dbReference type="EMBL" id="RHL17430.1"/>
    </source>
</evidence>
<dbReference type="AlphaFoldDB" id="A0A3E4WAM4"/>
<evidence type="ECO:0000313" key="15">
    <source>
        <dbReference type="Proteomes" id="UP000284361"/>
    </source>
</evidence>
<evidence type="ECO:0000313" key="8">
    <source>
        <dbReference type="EMBL" id="RHH50439.1"/>
    </source>
</evidence>
<evidence type="ECO:0000313" key="6">
    <source>
        <dbReference type="EMBL" id="RHD52548.1"/>
    </source>
</evidence>
<evidence type="ECO:0000313" key="4">
    <source>
        <dbReference type="EMBL" id="RGM89119.1"/>
    </source>
</evidence>
<dbReference type="Proteomes" id="UP000285109">
    <property type="component" value="Unassembled WGS sequence"/>
</dbReference>
<dbReference type="EMBL" id="QSTF01000023">
    <property type="protein sequence ID" value="RGM39243.1"/>
    <property type="molecule type" value="Genomic_DNA"/>
</dbReference>
<evidence type="ECO:0000313" key="11">
    <source>
        <dbReference type="Proteomes" id="UP000260780"/>
    </source>
</evidence>
<dbReference type="Proteomes" id="UP000285750">
    <property type="component" value="Unassembled WGS sequence"/>
</dbReference>
<evidence type="ECO:0000313" key="12">
    <source>
        <dbReference type="Proteomes" id="UP000260814"/>
    </source>
</evidence>
<evidence type="ECO:0000313" key="3">
    <source>
        <dbReference type="EMBL" id="RGM39243.1"/>
    </source>
</evidence>
<dbReference type="Proteomes" id="UP000284361">
    <property type="component" value="Unassembled WGS sequence"/>
</dbReference>
<sequence>MDLNKKYSRLSKYFLAVCLCILTACTVSYKFNGSSINYDKVKTISFQNFPNRSAAFVWGPMESMFNTALQDKYMQQTRLKQVRQGGDLELSGEITNYDAYNKGVGSDGYSTMAELRMTVNVRFVNNTNHAEDISDQQFTASREYNASQQLSSVQEELVQQMIDEIVEQIFNATVANW</sequence>
<dbReference type="PROSITE" id="PS51257">
    <property type="entry name" value="PROKAR_LIPOPROTEIN"/>
    <property type="match status" value="1"/>
</dbReference>